<comment type="caution">
    <text evidence="2">The sequence shown here is derived from an EMBL/GenBank/DDBJ whole genome shotgun (WGS) entry which is preliminary data.</text>
</comment>
<dbReference type="Pfam" id="PF05762">
    <property type="entry name" value="VWA_CoxE"/>
    <property type="match status" value="1"/>
</dbReference>
<evidence type="ECO:0000313" key="2">
    <source>
        <dbReference type="EMBL" id="MET2825941.1"/>
    </source>
</evidence>
<protein>
    <submittedName>
        <fullName evidence="2">VWA domain-containing protein</fullName>
    </submittedName>
</protein>
<dbReference type="PIRSF" id="PIRSF010256">
    <property type="entry name" value="CoxE_vWa"/>
    <property type="match status" value="1"/>
</dbReference>
<reference evidence="2 3" key="1">
    <citation type="submission" date="2024-06" db="EMBL/GenBank/DDBJ databases">
        <authorList>
            <person name="Kim D.-U."/>
        </authorList>
    </citation>
    <scope>NUCLEOTIDE SEQUENCE [LARGE SCALE GENOMIC DNA]</scope>
    <source>
        <strain evidence="2 3">KACC15460</strain>
    </source>
</reference>
<keyword evidence="3" id="KW-1185">Reference proteome</keyword>
<dbReference type="SUPFAM" id="SSF53300">
    <property type="entry name" value="vWA-like"/>
    <property type="match status" value="1"/>
</dbReference>
<evidence type="ECO:0000313" key="3">
    <source>
        <dbReference type="Proteomes" id="UP001548832"/>
    </source>
</evidence>
<feature type="region of interest" description="Disordered" evidence="1">
    <location>
        <begin position="1"/>
        <end position="52"/>
    </location>
</feature>
<dbReference type="InterPro" id="IPR008912">
    <property type="entry name" value="Uncharacterised_CoxE"/>
</dbReference>
<gene>
    <name evidence="2" type="ORF">ABVQ20_03020</name>
</gene>
<dbReference type="InterPro" id="IPR036465">
    <property type="entry name" value="vWFA_dom_sf"/>
</dbReference>
<dbReference type="InterPro" id="IPR011195">
    <property type="entry name" value="UCP010256"/>
</dbReference>
<dbReference type="CDD" id="cd00198">
    <property type="entry name" value="vWFA"/>
    <property type="match status" value="1"/>
</dbReference>
<dbReference type="Proteomes" id="UP001548832">
    <property type="component" value="Unassembled WGS sequence"/>
</dbReference>
<dbReference type="PANTHER" id="PTHR39338:SF6">
    <property type="entry name" value="BLL5662 PROTEIN"/>
    <property type="match status" value="1"/>
</dbReference>
<organism evidence="2 3">
    <name type="scientific">Mesorhizobium shangrilense</name>
    <dbReference type="NCBI Taxonomy" id="460060"/>
    <lineage>
        <taxon>Bacteria</taxon>
        <taxon>Pseudomonadati</taxon>
        <taxon>Pseudomonadota</taxon>
        <taxon>Alphaproteobacteria</taxon>
        <taxon>Hyphomicrobiales</taxon>
        <taxon>Phyllobacteriaceae</taxon>
        <taxon>Mesorhizobium</taxon>
    </lineage>
</organism>
<dbReference type="EMBL" id="JBEWSZ010000001">
    <property type="protein sequence ID" value="MET2825941.1"/>
    <property type="molecule type" value="Genomic_DNA"/>
</dbReference>
<feature type="region of interest" description="Disordered" evidence="1">
    <location>
        <begin position="120"/>
        <end position="164"/>
    </location>
</feature>
<accession>A0ABV2D7C7</accession>
<proteinExistence type="predicted"/>
<feature type="compositionally biased region" description="Basic and acidic residues" evidence="1">
    <location>
        <begin position="137"/>
        <end position="159"/>
    </location>
</feature>
<feature type="compositionally biased region" description="Basic and acidic residues" evidence="1">
    <location>
        <begin position="16"/>
        <end position="26"/>
    </location>
</feature>
<dbReference type="RefSeq" id="WP_354458012.1">
    <property type="nucleotide sequence ID" value="NZ_JBEWSZ010000001.1"/>
</dbReference>
<sequence>MTRDVDNPISPFTGRRCPEGADEGRRHGGQRPAPPLTCLPASSPRERGEESLPRAAAPLLGFGRLLRRYGFAVAPEQVSGFMQAVTLLGPRSMADIREAALATLAPPADRRDEFEAHFQSHFHGNTSAVVEGDADEETRIKDDGGADDERIEAEQRQEGGELSSALEQLSARDFQRDDDGLTAFRRKLSAALPARRSFRTVRTHSRGKLDLRRSLREIVSADGDVPSPLLRRRQTVPRKLLILIDVSGSMKLHTAGYLKLAHAAVQGADRTEIFTFGTRLTRITTALRIRDRDQALARAAAQVDDWDGGTRMGPTLLAFLSVPRFSSFARGAAVIILSDALERGDHAELEAAMRRLSACAFRLSLATPLAGDPRFRPATAALTAILPVLDDLIDGSSVKGLTDFILSLARPAPTAATMWKRVS</sequence>
<dbReference type="Gene3D" id="3.40.50.410">
    <property type="entry name" value="von Willebrand factor, type A domain"/>
    <property type="match status" value="1"/>
</dbReference>
<evidence type="ECO:0000256" key="1">
    <source>
        <dbReference type="SAM" id="MobiDB-lite"/>
    </source>
</evidence>
<dbReference type="PANTHER" id="PTHR39338">
    <property type="entry name" value="BLL5662 PROTEIN-RELATED"/>
    <property type="match status" value="1"/>
</dbReference>
<name>A0ABV2D7C7_9HYPH</name>